<dbReference type="OMA" id="RRSQFPK"/>
<dbReference type="GO" id="GO:0003735">
    <property type="term" value="F:structural constituent of ribosome"/>
    <property type="evidence" value="ECO:0000318"/>
    <property type="project" value="GO_Central"/>
</dbReference>
<dbReference type="STRING" id="284811.Q75BD9"/>
<reference evidence="3 4" key="1">
    <citation type="journal article" date="2004" name="Science">
        <title>The Ashbya gossypii genome as a tool for mapping the ancient Saccharomyces cerevisiae genome.</title>
        <authorList>
            <person name="Dietrich F.S."/>
            <person name="Voegeli S."/>
            <person name="Brachat S."/>
            <person name="Lerch A."/>
            <person name="Gates K."/>
            <person name="Steiner S."/>
            <person name="Mohr C."/>
            <person name="Pohlmann R."/>
            <person name="Luedi P."/>
            <person name="Choi S."/>
            <person name="Wing R.A."/>
            <person name="Flavier A."/>
            <person name="Gaffney T.D."/>
            <person name="Philippsen P."/>
        </authorList>
    </citation>
    <scope>NUCLEOTIDE SEQUENCE [LARGE SCALE GENOMIC DNA]</scope>
    <source>
        <strain evidence="4">ATCC 10895 / CBS 109.51 / FGSC 9923 / NRRL Y-1056</strain>
    </source>
</reference>
<dbReference type="RefSeq" id="NP_983721.1">
    <property type="nucleotide sequence ID" value="NM_209074.1"/>
</dbReference>
<dbReference type="InterPro" id="IPR048874">
    <property type="entry name" value="Ribosomal_bL31m_N"/>
</dbReference>
<protein>
    <submittedName>
        <fullName evidence="3">ADL375Wp</fullName>
    </submittedName>
</protein>
<evidence type="ECO:0000313" key="4">
    <source>
        <dbReference type="Proteomes" id="UP000000591"/>
    </source>
</evidence>
<gene>
    <name evidence="3" type="ORF">AGOS_ADL375W</name>
</gene>
<keyword evidence="4" id="KW-1185">Reference proteome</keyword>
<dbReference type="PANTHER" id="PTHR28174">
    <property type="entry name" value="54S RIBOSOMAL PROTEIN L36, MITOCHONDRIAL"/>
    <property type="match status" value="1"/>
</dbReference>
<dbReference type="AlphaFoldDB" id="Q75BD9"/>
<dbReference type="FunCoup" id="Q75BD9">
    <property type="interactions" value="191"/>
</dbReference>
<dbReference type="Proteomes" id="UP000000591">
    <property type="component" value="Chromosome IV"/>
</dbReference>
<feature type="compositionally biased region" description="Basic and acidic residues" evidence="1">
    <location>
        <begin position="123"/>
        <end position="134"/>
    </location>
</feature>
<reference evidence="4" key="2">
    <citation type="journal article" date="2013" name="G3 (Bethesda)">
        <title>Genomes of Ashbya fungi isolated from insects reveal four mating-type loci, numerous translocations, lack of transposons, and distinct gene duplications.</title>
        <authorList>
            <person name="Dietrich F.S."/>
            <person name="Voegeli S."/>
            <person name="Kuo S."/>
            <person name="Philippsen P."/>
        </authorList>
    </citation>
    <scope>GENOME REANNOTATION</scope>
    <source>
        <strain evidence="4">ATCC 10895 / CBS 109.51 / FGSC 9923 / NRRL Y-1056</strain>
    </source>
</reference>
<dbReference type="GeneID" id="4619856"/>
<dbReference type="EMBL" id="AE016817">
    <property type="protein sequence ID" value="AAS51545.1"/>
    <property type="molecule type" value="Genomic_DNA"/>
</dbReference>
<feature type="region of interest" description="Disordered" evidence="1">
    <location>
        <begin position="118"/>
        <end position="137"/>
    </location>
</feature>
<dbReference type="InterPro" id="IPR034600">
    <property type="entry name" value="Ribosomal_bL31m"/>
</dbReference>
<dbReference type="Pfam" id="PF21492">
    <property type="entry name" value="bL31_N"/>
    <property type="match status" value="1"/>
</dbReference>
<dbReference type="HOGENOM" id="CLU_130029_1_0_1"/>
<dbReference type="Gene3D" id="6.20.130.10">
    <property type="match status" value="1"/>
</dbReference>
<dbReference type="KEGG" id="ago:AGOS_ADL375W"/>
<evidence type="ECO:0000256" key="1">
    <source>
        <dbReference type="SAM" id="MobiDB-lite"/>
    </source>
</evidence>
<evidence type="ECO:0000313" key="3">
    <source>
        <dbReference type="EMBL" id="AAS51545.1"/>
    </source>
</evidence>
<dbReference type="PANTHER" id="PTHR28174:SF1">
    <property type="entry name" value="LARGE RIBOSOMAL SUBUNIT PROTEIN BL31M"/>
    <property type="match status" value="1"/>
</dbReference>
<dbReference type="OrthoDB" id="5587740at2759"/>
<dbReference type="GO" id="GO:0032543">
    <property type="term" value="P:mitochondrial translation"/>
    <property type="evidence" value="ECO:0000318"/>
    <property type="project" value="GO_Central"/>
</dbReference>
<proteinExistence type="predicted"/>
<sequence>MFRSLITKRFISGPPGLSTAQASLPKRPLRKIRPGKARPAIYHQFNVQIELSDGSVITRKSQYPKAEIRLIQDQRNCILWNESRTDLVVVDANTGGRMDKFKQKYGSAYSMKTADPQAATEASAEHQADAKAASEEDDSAFGMDDYLDLLSANAVAVQSGGKLAGKQKKSKK</sequence>
<organism evidence="3 4">
    <name type="scientific">Eremothecium gossypii (strain ATCC 10895 / CBS 109.51 / FGSC 9923 / NRRL Y-1056)</name>
    <name type="common">Yeast</name>
    <name type="synonym">Ashbya gossypii</name>
    <dbReference type="NCBI Taxonomy" id="284811"/>
    <lineage>
        <taxon>Eukaryota</taxon>
        <taxon>Fungi</taxon>
        <taxon>Dikarya</taxon>
        <taxon>Ascomycota</taxon>
        <taxon>Saccharomycotina</taxon>
        <taxon>Saccharomycetes</taxon>
        <taxon>Saccharomycetales</taxon>
        <taxon>Saccharomycetaceae</taxon>
        <taxon>Eremothecium</taxon>
    </lineage>
</organism>
<dbReference type="GO" id="GO:0005762">
    <property type="term" value="C:mitochondrial large ribosomal subunit"/>
    <property type="evidence" value="ECO:0000318"/>
    <property type="project" value="GO_Central"/>
</dbReference>
<accession>Q75BD9</accession>
<evidence type="ECO:0000259" key="2">
    <source>
        <dbReference type="Pfam" id="PF21492"/>
    </source>
</evidence>
<dbReference type="eggNOG" id="ENOG502RZ6E">
    <property type="taxonomic scope" value="Eukaryota"/>
</dbReference>
<name>Q75BD9_EREGS</name>
<dbReference type="InParanoid" id="Q75BD9"/>
<feature type="domain" description="Ribosomal protein bL31m N-terminal" evidence="2">
    <location>
        <begin position="24"/>
        <end position="83"/>
    </location>
</feature>